<evidence type="ECO:0000313" key="7">
    <source>
        <dbReference type="EMBL" id="CCP80571.1"/>
    </source>
</evidence>
<comment type="function">
    <text evidence="2">In cyliated cells, dynein axonemal particle-specific protein required for deployment of ODA to the axoneme. Interacts with outer dynein arm (ODA) subunits.</text>
</comment>
<gene>
    <name evidence="7" type="primary">CP071</name>
</gene>
<comment type="subcellular location">
    <subcellularLocation>
        <location evidence="3">Dynein axonemal particle</location>
    </subcellularLocation>
</comment>
<dbReference type="Pfam" id="PF15773">
    <property type="entry name" value="DAAP1"/>
    <property type="match status" value="1"/>
</dbReference>
<organism evidence="7">
    <name type="scientific">Neovison vison</name>
    <name type="common">American mink</name>
    <name type="synonym">Mustela vison</name>
    <dbReference type="NCBI Taxonomy" id="452646"/>
    <lineage>
        <taxon>Eukaryota</taxon>
        <taxon>Metazoa</taxon>
        <taxon>Chordata</taxon>
        <taxon>Craniata</taxon>
        <taxon>Vertebrata</taxon>
        <taxon>Euteleostomi</taxon>
        <taxon>Mammalia</taxon>
        <taxon>Eutheria</taxon>
        <taxon>Laurasiatheria</taxon>
        <taxon>Carnivora</taxon>
        <taxon>Caniformia</taxon>
        <taxon>Musteloidea</taxon>
        <taxon>Mustelidae</taxon>
        <taxon>Mustelinae</taxon>
        <taxon>Neogale</taxon>
    </lineage>
</organism>
<sequence>GHLFSPQAGVVSVELTGRWSKGGAKTKGSASVQGGDPDGPAESCGETSSLCRVPADIPTWEEGDHGALSFSTQGSPWGPHREATFSPWEDDLKTEPPGAASPAGWSTDSKDHRAPRRERRKMIEKDILHKVTWDAHGPACSDRNPVEEAMAGLRPETPPEGPREGPLVLSLKELEEWDLDHILQSLAGQEGDRGDHAPRATWWAANHLGRGLTLNAGARMYAHKQLLPGPLNEIGSALQPTMSSLLLRPHGPKHTGASPWKLPSTHSLT</sequence>
<proteinExistence type="evidence at transcript level"/>
<feature type="non-terminal residue" evidence="7">
    <location>
        <position position="1"/>
    </location>
</feature>
<dbReference type="PANTHER" id="PTHR35977:SF1">
    <property type="entry name" value="DYNEIN AXONEMAL ASSEMBLY FACTOR 8"/>
    <property type="match status" value="1"/>
</dbReference>
<name>U6DD81_NEOVI</name>
<accession>U6DD81</accession>
<evidence type="ECO:0000256" key="6">
    <source>
        <dbReference type="SAM" id="MobiDB-lite"/>
    </source>
</evidence>
<evidence type="ECO:0000256" key="3">
    <source>
        <dbReference type="ARBA" id="ARBA00024190"/>
    </source>
</evidence>
<protein>
    <recommendedName>
        <fullName evidence="4">Dynein axonemal assembly factor 8</fullName>
    </recommendedName>
    <alternativeName>
        <fullName evidence="5">Dynein axonemal-associated protein 1</fullName>
    </alternativeName>
</protein>
<evidence type="ECO:0000256" key="4">
    <source>
        <dbReference type="ARBA" id="ARBA00024428"/>
    </source>
</evidence>
<feature type="region of interest" description="Disordered" evidence="6">
    <location>
        <begin position="16"/>
        <end position="116"/>
    </location>
</feature>
<feature type="non-terminal residue" evidence="7">
    <location>
        <position position="269"/>
    </location>
</feature>
<reference evidence="7" key="1">
    <citation type="submission" date="2012-11" db="EMBL/GenBank/DDBJ databases">
        <title>An American mink transcriptome.</title>
        <authorList>
            <person name="Anistoroaei R."/>
            <person name="Christensen K."/>
        </authorList>
    </citation>
    <scope>NUCLEOTIDE SEQUENCE</scope>
    <source>
        <tissue evidence="7">Pool of brain</tissue>
    </source>
</reference>
<dbReference type="GO" id="GO:0120293">
    <property type="term" value="C:dynein axonemal particle"/>
    <property type="evidence" value="ECO:0007669"/>
    <property type="project" value="UniProtKB-SubCell"/>
</dbReference>
<evidence type="ECO:0000256" key="5">
    <source>
        <dbReference type="ARBA" id="ARBA00030565"/>
    </source>
</evidence>
<dbReference type="InterPro" id="IPR031531">
    <property type="entry name" value="DNAAF8"/>
</dbReference>
<evidence type="ECO:0000256" key="1">
    <source>
        <dbReference type="ARBA" id="ARBA00022490"/>
    </source>
</evidence>
<dbReference type="EMBL" id="HAAF01008747">
    <property type="protein sequence ID" value="CCP80571.1"/>
    <property type="molecule type" value="mRNA"/>
</dbReference>
<dbReference type="GO" id="GO:0070840">
    <property type="term" value="F:dynein complex binding"/>
    <property type="evidence" value="ECO:0007669"/>
    <property type="project" value="InterPro"/>
</dbReference>
<evidence type="ECO:0000256" key="2">
    <source>
        <dbReference type="ARBA" id="ARBA00024177"/>
    </source>
</evidence>
<dbReference type="PANTHER" id="PTHR35977">
    <property type="entry name" value="CHROMOSOME 16 OPEN READING FRAME 71"/>
    <property type="match status" value="1"/>
</dbReference>
<dbReference type="AlphaFoldDB" id="U6DD81"/>
<keyword evidence="1" id="KW-0963">Cytoplasm</keyword>
<feature type="region of interest" description="Disordered" evidence="6">
    <location>
        <begin position="247"/>
        <end position="269"/>
    </location>
</feature>